<evidence type="ECO:0000256" key="2">
    <source>
        <dbReference type="ARBA" id="ARBA00023002"/>
    </source>
</evidence>
<dbReference type="PRINTS" id="PR00081">
    <property type="entry name" value="GDHRDH"/>
</dbReference>
<dbReference type="OrthoDB" id="9775296at2"/>
<comment type="similarity">
    <text evidence="1 3">Belongs to the short-chain dehydrogenases/reductases (SDR) family.</text>
</comment>
<evidence type="ECO:0000256" key="3">
    <source>
        <dbReference type="RuleBase" id="RU000363"/>
    </source>
</evidence>
<dbReference type="EMBL" id="CP012390">
    <property type="protein sequence ID" value="ALE18850.1"/>
    <property type="molecule type" value="Genomic_DNA"/>
</dbReference>
<reference evidence="4 5" key="1">
    <citation type="journal article" date="2015" name="Genome Announc.">
        <title>Complete Genome Sequences for Two Strains of a Novel Fastidious, Partially Acid-Fast, Gram-Positive Corynebacterineae Bacterium, Derived from Human Clinical Samples.</title>
        <authorList>
            <person name="Nicholson A.C."/>
            <person name="Bell M."/>
            <person name="Humrighouse B.W."/>
            <person name="McQuiston J.R."/>
        </authorList>
    </citation>
    <scope>NUCLEOTIDE SEQUENCE [LARGE SCALE GENOMIC DNA]</scope>
    <source>
        <strain evidence="4 5">X1698</strain>
    </source>
</reference>
<dbReference type="PRINTS" id="PR00080">
    <property type="entry name" value="SDRFAMILY"/>
</dbReference>
<dbReference type="FunFam" id="3.40.50.720:FF:000047">
    <property type="entry name" value="NADP-dependent L-serine/L-allo-threonine dehydrogenase"/>
    <property type="match status" value="1"/>
</dbReference>
<dbReference type="PANTHER" id="PTHR42901:SF1">
    <property type="entry name" value="ALCOHOL DEHYDROGENASE"/>
    <property type="match status" value="1"/>
</dbReference>
<dbReference type="Proteomes" id="UP000068137">
    <property type="component" value="Chromosome"/>
</dbReference>
<evidence type="ECO:0000313" key="4">
    <source>
        <dbReference type="EMBL" id="ALE18850.1"/>
    </source>
</evidence>
<dbReference type="GO" id="GO:0016616">
    <property type="term" value="F:oxidoreductase activity, acting on the CH-OH group of donors, NAD or NADP as acceptor"/>
    <property type="evidence" value="ECO:0007669"/>
    <property type="project" value="UniProtKB-ARBA"/>
</dbReference>
<evidence type="ECO:0000256" key="1">
    <source>
        <dbReference type="ARBA" id="ARBA00006484"/>
    </source>
</evidence>
<dbReference type="InterPro" id="IPR002347">
    <property type="entry name" value="SDR_fam"/>
</dbReference>
<keyword evidence="2" id="KW-0560">Oxidoreductase</keyword>
<gene>
    <name evidence="4" type="ORF">AL705_03320</name>
</gene>
<dbReference type="RefSeq" id="WP_053961799.1">
    <property type="nucleotide sequence ID" value="NZ_CAJPTR010000037.1"/>
</dbReference>
<dbReference type="AlphaFoldDB" id="A0A0M3TBG8"/>
<sequence>MSDAPRKIAVVTGASSGIGAATARRLAADGYQVVLAARRLDRLRDLAAEIDGVAVPCDITNQADVDALAAQFPTIHVLVNNAGGAHGKTTVLESDEGQWRTMWETNVLGTMRVCRALIPALIASGDGLIVTITSVAAFETYEGGSGYTSAKHAESALAMTLRKELLGEPVRLTEIQPGLVETEFSLVRFGGDQAAADAVYQGMTPLQADDIARTISFVAAQPSHVNLDTILIRARDQYDNDHVLRRR</sequence>
<organism evidence="4 5">
    <name type="scientific">Lawsonella clevelandensis</name>
    <dbReference type="NCBI Taxonomy" id="1528099"/>
    <lineage>
        <taxon>Bacteria</taxon>
        <taxon>Bacillati</taxon>
        <taxon>Actinomycetota</taxon>
        <taxon>Actinomycetes</taxon>
        <taxon>Mycobacteriales</taxon>
        <taxon>Lawsonellaceae</taxon>
        <taxon>Lawsonella</taxon>
    </lineage>
</organism>
<name>A0A0M3TBG8_9ACTN</name>
<dbReference type="SUPFAM" id="SSF51735">
    <property type="entry name" value="NAD(P)-binding Rossmann-fold domains"/>
    <property type="match status" value="1"/>
</dbReference>
<dbReference type="KEGG" id="cbq:AL705_03320"/>
<protein>
    <recommendedName>
        <fullName evidence="6">Oxidoreductase</fullName>
    </recommendedName>
</protein>
<accession>A0A0M3TBG8</accession>
<evidence type="ECO:0000313" key="5">
    <source>
        <dbReference type="Proteomes" id="UP000068137"/>
    </source>
</evidence>
<proteinExistence type="inferred from homology"/>
<dbReference type="PANTHER" id="PTHR42901">
    <property type="entry name" value="ALCOHOL DEHYDROGENASE"/>
    <property type="match status" value="1"/>
</dbReference>
<dbReference type="Pfam" id="PF00106">
    <property type="entry name" value="adh_short"/>
    <property type="match status" value="1"/>
</dbReference>
<dbReference type="InterPro" id="IPR036291">
    <property type="entry name" value="NAD(P)-bd_dom_sf"/>
</dbReference>
<dbReference type="GeneID" id="84894624"/>
<dbReference type="Gene3D" id="3.40.50.720">
    <property type="entry name" value="NAD(P)-binding Rossmann-like Domain"/>
    <property type="match status" value="1"/>
</dbReference>
<evidence type="ECO:0008006" key="6">
    <source>
        <dbReference type="Google" id="ProtNLM"/>
    </source>
</evidence>